<reference evidence="1 2" key="1">
    <citation type="submission" date="2024-09" db="EMBL/GenBank/DDBJ databases">
        <authorList>
            <person name="Sun Q."/>
            <person name="Mori K."/>
        </authorList>
    </citation>
    <scope>NUCLEOTIDE SEQUENCE [LARGE SCALE GENOMIC DNA]</scope>
    <source>
        <strain evidence="1 2">CECT 8622</strain>
    </source>
</reference>
<dbReference type="Proteomes" id="UP001589585">
    <property type="component" value="Unassembled WGS sequence"/>
</dbReference>
<keyword evidence="2" id="KW-1185">Reference proteome</keyword>
<proteinExistence type="predicted"/>
<evidence type="ECO:0000313" key="2">
    <source>
        <dbReference type="Proteomes" id="UP001589585"/>
    </source>
</evidence>
<gene>
    <name evidence="1" type="ORF">ACFFU9_03565</name>
</gene>
<evidence type="ECO:0000313" key="1">
    <source>
        <dbReference type="EMBL" id="MFB9055811.1"/>
    </source>
</evidence>
<accession>A0ABV5F8N9</accession>
<protein>
    <submittedName>
        <fullName evidence="1">Hemerythrin domain-containing protein</fullName>
    </submittedName>
</protein>
<comment type="caution">
    <text evidence="1">The sequence shown here is derived from an EMBL/GenBank/DDBJ whole genome shotgun (WGS) entry which is preliminary data.</text>
</comment>
<dbReference type="EMBL" id="JBHMFC010000010">
    <property type="protein sequence ID" value="MFB9055811.1"/>
    <property type="molecule type" value="Genomic_DNA"/>
</dbReference>
<name>A0ABV5F8N9_9FLAO</name>
<organism evidence="1 2">
    <name type="scientific">Mariniflexile ostreae</name>
    <dbReference type="NCBI Taxonomy" id="1520892"/>
    <lineage>
        <taxon>Bacteria</taxon>
        <taxon>Pseudomonadati</taxon>
        <taxon>Bacteroidota</taxon>
        <taxon>Flavobacteriia</taxon>
        <taxon>Flavobacteriales</taxon>
        <taxon>Flavobacteriaceae</taxon>
        <taxon>Mariniflexile</taxon>
    </lineage>
</organism>
<dbReference type="RefSeq" id="WP_379860000.1">
    <property type="nucleotide sequence ID" value="NZ_JBHMFC010000010.1"/>
</dbReference>
<sequence length="154" mass="18733">MSDKKPQKRHKALQPLSREHHHGLLLSWKIRSGFSKNIAPERIKRYADWFYENHLIPHFKIEEAHIFTILNDDHELVKRALADHRRLKRLFTEESDDIKRLSKIEEELDKHIRFEERVLFPEIQKIATENQLALIEEVHQEHDFVDNIEDEFWK</sequence>